<organism evidence="1 2">
    <name type="scientific">Cellulomonas pakistanensis</name>
    <dbReference type="NCBI Taxonomy" id="992287"/>
    <lineage>
        <taxon>Bacteria</taxon>
        <taxon>Bacillati</taxon>
        <taxon>Actinomycetota</taxon>
        <taxon>Actinomycetes</taxon>
        <taxon>Micrococcales</taxon>
        <taxon>Cellulomonadaceae</taxon>
        <taxon>Cellulomonas</taxon>
    </lineage>
</organism>
<reference evidence="1" key="1">
    <citation type="submission" date="2021-01" db="EMBL/GenBank/DDBJ databases">
        <title>Whole genome shotgun sequence of Cellulomonas pakistanensis NBRC 110800.</title>
        <authorList>
            <person name="Komaki H."/>
            <person name="Tamura T."/>
        </authorList>
    </citation>
    <scope>NUCLEOTIDE SEQUENCE</scope>
    <source>
        <strain evidence="1">NBRC 110800</strain>
    </source>
</reference>
<accession>A0A919U438</accession>
<keyword evidence="2" id="KW-1185">Reference proteome</keyword>
<proteinExistence type="predicted"/>
<dbReference type="EMBL" id="BONO01000001">
    <property type="protein sequence ID" value="GIG34734.1"/>
    <property type="molecule type" value="Genomic_DNA"/>
</dbReference>
<dbReference type="Proteomes" id="UP000642125">
    <property type="component" value="Unassembled WGS sequence"/>
</dbReference>
<gene>
    <name evidence="1" type="ORF">Cpa01nite_01150</name>
</gene>
<sequence length="137" mass="13881">MAEELVLAAGHPDDFLVGVLPALDEPLARTLLSALGVDVSAAPEGILDAGGGTVFWQLALETDAQGALKQLAGEVYGDPPVALEDVRALWGTLQDLAAALGVRVWVRIGGVAEPLTAGLLAAVVGASSDDHGRGPQP</sequence>
<comment type="caution">
    <text evidence="1">The sequence shown here is derived from an EMBL/GenBank/DDBJ whole genome shotgun (WGS) entry which is preliminary data.</text>
</comment>
<dbReference type="RefSeq" id="WP_203666786.1">
    <property type="nucleotide sequence ID" value="NZ_BONO01000001.1"/>
</dbReference>
<name>A0A919U438_9CELL</name>
<evidence type="ECO:0000313" key="2">
    <source>
        <dbReference type="Proteomes" id="UP000642125"/>
    </source>
</evidence>
<evidence type="ECO:0000313" key="1">
    <source>
        <dbReference type="EMBL" id="GIG34734.1"/>
    </source>
</evidence>
<dbReference type="AlphaFoldDB" id="A0A919U438"/>
<protein>
    <submittedName>
        <fullName evidence="1">Uncharacterized protein</fullName>
    </submittedName>
</protein>